<dbReference type="EMBL" id="GBXM01023970">
    <property type="protein sequence ID" value="JAH84607.1"/>
    <property type="molecule type" value="Transcribed_RNA"/>
</dbReference>
<reference evidence="1" key="1">
    <citation type="submission" date="2014-11" db="EMBL/GenBank/DDBJ databases">
        <authorList>
            <person name="Amaro Gonzalez C."/>
        </authorList>
    </citation>
    <scope>NUCLEOTIDE SEQUENCE</scope>
</reference>
<proteinExistence type="predicted"/>
<accession>A0A0E9W2M0</accession>
<name>A0A0E9W2M0_ANGAN</name>
<evidence type="ECO:0000313" key="1">
    <source>
        <dbReference type="EMBL" id="JAH84607.1"/>
    </source>
</evidence>
<dbReference type="AlphaFoldDB" id="A0A0E9W2M0"/>
<sequence length="42" mass="4828">MVFMTARLAVSVLRPYKVSDIQSCSLKWVIQCLDLVNDLSRK</sequence>
<protein>
    <submittedName>
        <fullName evidence="1">Uncharacterized protein</fullName>
    </submittedName>
</protein>
<organism evidence="1">
    <name type="scientific">Anguilla anguilla</name>
    <name type="common">European freshwater eel</name>
    <name type="synonym">Muraena anguilla</name>
    <dbReference type="NCBI Taxonomy" id="7936"/>
    <lineage>
        <taxon>Eukaryota</taxon>
        <taxon>Metazoa</taxon>
        <taxon>Chordata</taxon>
        <taxon>Craniata</taxon>
        <taxon>Vertebrata</taxon>
        <taxon>Euteleostomi</taxon>
        <taxon>Actinopterygii</taxon>
        <taxon>Neopterygii</taxon>
        <taxon>Teleostei</taxon>
        <taxon>Anguilliformes</taxon>
        <taxon>Anguillidae</taxon>
        <taxon>Anguilla</taxon>
    </lineage>
</organism>
<reference evidence="1" key="2">
    <citation type="journal article" date="2015" name="Fish Shellfish Immunol.">
        <title>Early steps in the European eel (Anguilla anguilla)-Vibrio vulnificus interaction in the gills: Role of the RtxA13 toxin.</title>
        <authorList>
            <person name="Callol A."/>
            <person name="Pajuelo D."/>
            <person name="Ebbesson L."/>
            <person name="Teles M."/>
            <person name="MacKenzie S."/>
            <person name="Amaro C."/>
        </authorList>
    </citation>
    <scope>NUCLEOTIDE SEQUENCE</scope>
</reference>